<evidence type="ECO:0008006" key="6">
    <source>
        <dbReference type="Google" id="ProtNLM"/>
    </source>
</evidence>
<feature type="domain" description="DUF4139" evidence="2">
    <location>
        <begin position="200"/>
        <end position="565"/>
    </location>
</feature>
<evidence type="ECO:0000313" key="5">
    <source>
        <dbReference type="Proteomes" id="UP000004095"/>
    </source>
</evidence>
<dbReference type="Proteomes" id="UP000004095">
    <property type="component" value="Unassembled WGS sequence"/>
</dbReference>
<name>A1ZKJ9_MICM2</name>
<accession>A1ZKJ9</accession>
<dbReference type="NCBIfam" id="TIGR02231">
    <property type="entry name" value="mucoidy inhibitor MuiA family protein"/>
    <property type="match status" value="2"/>
</dbReference>
<dbReference type="OrthoDB" id="634585at2"/>
<dbReference type="eggNOG" id="COG5316">
    <property type="taxonomic scope" value="Bacteria"/>
</dbReference>
<dbReference type="InterPro" id="IPR025554">
    <property type="entry name" value="DUF4140"/>
</dbReference>
<reference evidence="4 5" key="1">
    <citation type="submission" date="2007-01" db="EMBL/GenBank/DDBJ databases">
        <authorList>
            <person name="Haygood M."/>
            <person name="Podell S."/>
            <person name="Anderson C."/>
            <person name="Hopkinson B."/>
            <person name="Roe K."/>
            <person name="Barbeau K."/>
            <person name="Gaasterland T."/>
            <person name="Ferriera S."/>
            <person name="Johnson J."/>
            <person name="Kravitz S."/>
            <person name="Beeson K."/>
            <person name="Sutton G."/>
            <person name="Rogers Y.-H."/>
            <person name="Friedman R."/>
            <person name="Frazier M."/>
            <person name="Venter J.C."/>
        </authorList>
    </citation>
    <scope>NUCLEOTIDE SEQUENCE [LARGE SCALE GENOMIC DNA]</scope>
    <source>
        <strain evidence="4 5">ATCC 23134</strain>
    </source>
</reference>
<evidence type="ECO:0000259" key="3">
    <source>
        <dbReference type="Pfam" id="PF13600"/>
    </source>
</evidence>
<dbReference type="AlphaFoldDB" id="A1ZKJ9"/>
<keyword evidence="5" id="KW-1185">Reference proteome</keyword>
<evidence type="ECO:0000313" key="4">
    <source>
        <dbReference type="EMBL" id="EAY29225.1"/>
    </source>
</evidence>
<dbReference type="Pfam" id="PF13598">
    <property type="entry name" value="DUF4139"/>
    <property type="match status" value="1"/>
</dbReference>
<feature type="domain" description="DUF4140" evidence="3">
    <location>
        <begin position="11"/>
        <end position="107"/>
    </location>
</feature>
<dbReference type="Pfam" id="PF13600">
    <property type="entry name" value="DUF4140"/>
    <property type="match status" value="1"/>
</dbReference>
<keyword evidence="1" id="KW-0175">Coiled coil</keyword>
<gene>
    <name evidence="4" type="ORF">M23134_02416</name>
</gene>
<dbReference type="PANTHER" id="PTHR31005:SF8">
    <property type="entry name" value="DUF4139 DOMAIN-CONTAINING PROTEIN"/>
    <property type="match status" value="1"/>
</dbReference>
<evidence type="ECO:0000259" key="2">
    <source>
        <dbReference type="Pfam" id="PF13598"/>
    </source>
</evidence>
<dbReference type="PANTHER" id="PTHR31005">
    <property type="entry name" value="DUF4139 DOMAIN-CONTAINING PROTEIN"/>
    <property type="match status" value="1"/>
</dbReference>
<feature type="coiled-coil region" evidence="1">
    <location>
        <begin position="76"/>
        <end position="117"/>
    </location>
</feature>
<evidence type="ECO:0000256" key="1">
    <source>
        <dbReference type="SAM" id="Coils"/>
    </source>
</evidence>
<feature type="coiled-coil region" evidence="1">
    <location>
        <begin position="296"/>
        <end position="358"/>
    </location>
</feature>
<protein>
    <recommendedName>
        <fullName evidence="6">Mucoidy inhibitor MuiA family protein</fullName>
    </recommendedName>
</protein>
<dbReference type="RefSeq" id="WP_002696878.1">
    <property type="nucleotide sequence ID" value="NZ_AAWS01000012.1"/>
</dbReference>
<sequence length="572" mass="65601">MKTLESKITDVTVFKGRAEVTRETTIKLEAGAHDLVFVDLPNEIDEDSIQVKGENGVKLSNISLKHIKGKVDEVEIQRLNGLMAEAKQKVAIAQEEVNRLEEDKNLLNSLLDKFTHRESKHSSAEIAPEKWTEMLEFYQQRSKKLDGLLRSANKTLTAEDDALGGLYRVYNNCNDERYKTTQQVELSIQTLQEGGVKLWLSYVVLNVNWTPNYEIRLDTKERIMHIVYRAVIKQDTSEVWNDVNLRISTAIPGLKGKHPDLKPWRIGKEGGASFGQSTGGERIVYRSLDELSMSEKDKLILEAQNMSEQLRAQEEAMRQNLEELMTTQQEMERQQQKLKGLQNDTWQEEEKLSEAEVKAEATSAVFDIKARHTIANNNEAHKVTITTADFPVGFRYSTVPKLSPYAYLKVKTKNTTAFPFLRGRAHIFLDNNFVANIKMLGVAPKEDFWTFFGVDQSLKIFHKFLRKYEKKTGNVFGKKMHTLTYEYEIEVKNHKHTAEEIIVWDQLPISGDEAVKVHLLQPNPKDKEVAIKFHQTDYHYIQWHTSLKPGATVTIPFSFAIEYPEGVEVEGL</sequence>
<comment type="caution">
    <text evidence="4">The sequence shown here is derived from an EMBL/GenBank/DDBJ whole genome shotgun (WGS) entry which is preliminary data.</text>
</comment>
<organism evidence="4 5">
    <name type="scientific">Microscilla marina ATCC 23134</name>
    <dbReference type="NCBI Taxonomy" id="313606"/>
    <lineage>
        <taxon>Bacteria</taxon>
        <taxon>Pseudomonadati</taxon>
        <taxon>Bacteroidota</taxon>
        <taxon>Cytophagia</taxon>
        <taxon>Cytophagales</taxon>
        <taxon>Microscillaceae</taxon>
        <taxon>Microscilla</taxon>
    </lineage>
</organism>
<proteinExistence type="predicted"/>
<dbReference type="InterPro" id="IPR037291">
    <property type="entry name" value="DUF4139"/>
</dbReference>
<dbReference type="EMBL" id="AAWS01000012">
    <property type="protein sequence ID" value="EAY29225.1"/>
    <property type="molecule type" value="Genomic_DNA"/>
</dbReference>
<dbReference type="InterPro" id="IPR011935">
    <property type="entry name" value="CHP02231"/>
</dbReference>